<dbReference type="PANTHER" id="PTHR10724">
    <property type="entry name" value="30S RIBOSOMAL PROTEIN S1"/>
    <property type="match status" value="1"/>
</dbReference>
<dbReference type="GO" id="GO:0006412">
    <property type="term" value="P:translation"/>
    <property type="evidence" value="ECO:0007669"/>
    <property type="project" value="TreeGrafter"/>
</dbReference>
<dbReference type="InterPro" id="IPR023319">
    <property type="entry name" value="Tex-like_HTH_dom_sf"/>
</dbReference>
<dbReference type="FunFam" id="1.10.10.650:FF:000001">
    <property type="entry name" value="S1 RNA-binding domain 1"/>
    <property type="match status" value="1"/>
</dbReference>
<name>A0A9P0PSD9_ACAOB</name>
<evidence type="ECO:0000259" key="2">
    <source>
        <dbReference type="PROSITE" id="PS50126"/>
    </source>
</evidence>
<dbReference type="InterPro" id="IPR055179">
    <property type="entry name" value="Tex-like_central_region"/>
</dbReference>
<dbReference type="Pfam" id="PF16921">
    <property type="entry name" value="Tex_YqgF"/>
    <property type="match status" value="1"/>
</dbReference>
<dbReference type="CDD" id="cd05685">
    <property type="entry name" value="S1_Tex"/>
    <property type="match status" value="1"/>
</dbReference>
<dbReference type="Pfam" id="PF22706">
    <property type="entry name" value="Tex_central_region"/>
    <property type="match status" value="1"/>
</dbReference>
<dbReference type="InterPro" id="IPR018974">
    <property type="entry name" value="Tex-like_N"/>
</dbReference>
<keyword evidence="4" id="KW-1185">Reference proteome</keyword>
<evidence type="ECO:0000313" key="4">
    <source>
        <dbReference type="Proteomes" id="UP001152888"/>
    </source>
</evidence>
<sequence>MSLEEPGFNSTTIQVRNFIREQFDERIISLNGSIYWPPDVSPLDFYLWDHTKNEERKASSTETLLLRKRKATTKASTSKEESDADYDAPANKKKKTTSKKKSEVQMEISTKKKKAVNKKIKSEALNSKVKTEPSTSLAVGKENVYIKDELYADVKPVKFEYLKTKSETDDRILEPFWRDHDLLAEQKSLSPNIAKNVIKLLEEGNTVPFIARYRRDATGNMGPEMLQEVKSIFEEICVLKQKIKTSVKGLIKQEYCHDQVLRAVKSCRSLDELEITYAPYKQDRKGTLAERAKELGLEEPALKLLQNTGVVNLQRYVTKDHDIKEIESGIVHIIAYNIAVDSEMLTYIRELRYKERIVLESKKSKTKQTVRSTDKNFQKLPIKNADESKFETYFDFQIPVRYAKPYQVLAINRGEKLKFLAVKIAIPESLFIKFQQFCYRKWIKQGPYNELRNNLLNEAIKDSYNRLVKPLITREIRTELKNKADKASYDVFSENLKHLLKEPPLKGQVILGIDPGFVGGCKMAVISQTGLVLNYNVIYPHGKFSDQETAGKVLRDMLLEHSCSLIALGNGKASRETEEFICDMIRHKYFYPLDVKYVIVSEDGASVYSCSPEAKKEFPNLDTNIISAVSLARRLQDPLSELVKIEPHHLGIGMYQHDLKKKSIEEALKEVVSECVSFIGVDLNTASHSLLRRVAGLSDKRVTNILKFREENGSFYNREQLNKISGIGPKVFKQCAGFLRVGPTDAKTTDRFYEKPKTTKLDCTYIHPESYDIALNLMKRLKIQPIDIGQDDFIQTIISCESRAEALTEELNCSLETIKLIIEALSKPLNYDLRTEIPQRQIFRREIANINDLTIDSVITGRVSNVTHFGCFVDIGVGKMGLIHVSKMNGLVLQVGDKVEIRVLDVDIAKGRISLQALSLMMNALD</sequence>
<dbReference type="GO" id="GO:0003735">
    <property type="term" value="F:structural constituent of ribosome"/>
    <property type="evidence" value="ECO:0007669"/>
    <property type="project" value="TreeGrafter"/>
</dbReference>
<dbReference type="SUPFAM" id="SSF53098">
    <property type="entry name" value="Ribonuclease H-like"/>
    <property type="match status" value="1"/>
</dbReference>
<dbReference type="InterPro" id="IPR003029">
    <property type="entry name" value="S1_domain"/>
</dbReference>
<accession>A0A9P0PSD9</accession>
<dbReference type="Gene3D" id="1.10.3500.10">
    <property type="entry name" value="Tex N-terminal region-like"/>
    <property type="match status" value="1"/>
</dbReference>
<dbReference type="InterPro" id="IPR037027">
    <property type="entry name" value="YqgF/RNaseH-like_dom_sf"/>
</dbReference>
<reference evidence="3" key="1">
    <citation type="submission" date="2022-03" db="EMBL/GenBank/DDBJ databases">
        <authorList>
            <person name="Sayadi A."/>
        </authorList>
    </citation>
    <scope>NUCLEOTIDE SEQUENCE</scope>
</reference>
<dbReference type="PANTHER" id="PTHR10724:SF10">
    <property type="entry name" value="S1 RNA-BINDING DOMAIN-CONTAINING PROTEIN 1"/>
    <property type="match status" value="1"/>
</dbReference>
<dbReference type="InterPro" id="IPR006641">
    <property type="entry name" value="YqgF/RNaseH-like_dom"/>
</dbReference>
<dbReference type="Gene3D" id="2.40.50.140">
    <property type="entry name" value="Nucleic acid-binding proteins"/>
    <property type="match status" value="1"/>
</dbReference>
<dbReference type="PROSITE" id="PS50126">
    <property type="entry name" value="S1"/>
    <property type="match status" value="1"/>
</dbReference>
<dbReference type="Pfam" id="PF00575">
    <property type="entry name" value="S1"/>
    <property type="match status" value="1"/>
</dbReference>
<dbReference type="FunFam" id="3.30.420.140:FF:000001">
    <property type="entry name" value="RNA-binding transcriptional accessory protein"/>
    <property type="match status" value="1"/>
</dbReference>
<dbReference type="EMBL" id="CAKOFQ010007223">
    <property type="protein sequence ID" value="CAH1995312.1"/>
    <property type="molecule type" value="Genomic_DNA"/>
</dbReference>
<comment type="caution">
    <text evidence="3">The sequence shown here is derived from an EMBL/GenBank/DDBJ whole genome shotgun (WGS) entry which is preliminary data.</text>
</comment>
<dbReference type="SUPFAM" id="SSF158832">
    <property type="entry name" value="Tex N-terminal region-like"/>
    <property type="match status" value="1"/>
</dbReference>
<dbReference type="GO" id="GO:0006139">
    <property type="term" value="P:nucleobase-containing compound metabolic process"/>
    <property type="evidence" value="ECO:0007669"/>
    <property type="project" value="InterPro"/>
</dbReference>
<feature type="region of interest" description="Disordered" evidence="1">
    <location>
        <begin position="69"/>
        <end position="108"/>
    </location>
</feature>
<dbReference type="SMART" id="SM00316">
    <property type="entry name" value="S1"/>
    <property type="match status" value="1"/>
</dbReference>
<dbReference type="InterPro" id="IPR010994">
    <property type="entry name" value="RuvA_2-like"/>
</dbReference>
<dbReference type="SUPFAM" id="SSF47781">
    <property type="entry name" value="RuvA domain 2-like"/>
    <property type="match status" value="2"/>
</dbReference>
<proteinExistence type="predicted"/>
<dbReference type="InterPro" id="IPR044146">
    <property type="entry name" value="S1_Tex"/>
</dbReference>
<dbReference type="InterPro" id="IPR012337">
    <property type="entry name" value="RNaseH-like_sf"/>
</dbReference>
<dbReference type="Pfam" id="PF12836">
    <property type="entry name" value="HHH_3"/>
    <property type="match status" value="1"/>
</dbReference>
<dbReference type="InterPro" id="IPR041692">
    <property type="entry name" value="HHH_9"/>
</dbReference>
<evidence type="ECO:0000256" key="1">
    <source>
        <dbReference type="SAM" id="MobiDB-lite"/>
    </source>
</evidence>
<organism evidence="3 4">
    <name type="scientific">Acanthoscelides obtectus</name>
    <name type="common">Bean weevil</name>
    <name type="synonym">Bruchus obtectus</name>
    <dbReference type="NCBI Taxonomy" id="200917"/>
    <lineage>
        <taxon>Eukaryota</taxon>
        <taxon>Metazoa</taxon>
        <taxon>Ecdysozoa</taxon>
        <taxon>Arthropoda</taxon>
        <taxon>Hexapoda</taxon>
        <taxon>Insecta</taxon>
        <taxon>Pterygota</taxon>
        <taxon>Neoptera</taxon>
        <taxon>Endopterygota</taxon>
        <taxon>Coleoptera</taxon>
        <taxon>Polyphaga</taxon>
        <taxon>Cucujiformia</taxon>
        <taxon>Chrysomeloidea</taxon>
        <taxon>Chrysomelidae</taxon>
        <taxon>Bruchinae</taxon>
        <taxon>Bruchini</taxon>
        <taxon>Acanthoscelides</taxon>
    </lineage>
</organism>
<evidence type="ECO:0000313" key="3">
    <source>
        <dbReference type="EMBL" id="CAH1995312.1"/>
    </source>
</evidence>
<dbReference type="SMART" id="SM00732">
    <property type="entry name" value="YqgFc"/>
    <property type="match status" value="1"/>
</dbReference>
<dbReference type="Pfam" id="PF09371">
    <property type="entry name" value="Tex_N"/>
    <property type="match status" value="1"/>
</dbReference>
<dbReference type="InterPro" id="IPR032639">
    <property type="entry name" value="Tex_YqgF"/>
</dbReference>
<dbReference type="AlphaFoldDB" id="A0A9P0PSD9"/>
<dbReference type="Gene3D" id="3.30.420.140">
    <property type="entry name" value="YqgF/RNase H-like domain"/>
    <property type="match status" value="1"/>
</dbReference>
<dbReference type="InterPro" id="IPR023323">
    <property type="entry name" value="Tex-like_dom_sf"/>
</dbReference>
<dbReference type="InterPro" id="IPR012340">
    <property type="entry name" value="NA-bd_OB-fold"/>
</dbReference>
<dbReference type="Gene3D" id="1.10.150.310">
    <property type="entry name" value="Tex RuvX-like domain-like"/>
    <property type="match status" value="1"/>
</dbReference>
<dbReference type="Gene3D" id="1.10.10.650">
    <property type="entry name" value="RuvA domain 2-like"/>
    <property type="match status" value="1"/>
</dbReference>
<dbReference type="Pfam" id="PF17674">
    <property type="entry name" value="HHH_9"/>
    <property type="match status" value="1"/>
</dbReference>
<dbReference type="InterPro" id="IPR050437">
    <property type="entry name" value="Ribos_protein_bS1-like"/>
</dbReference>
<feature type="domain" description="S1 motif" evidence="2">
    <location>
        <begin position="856"/>
        <end position="918"/>
    </location>
</feature>
<dbReference type="OrthoDB" id="995477at2759"/>
<dbReference type="GO" id="GO:0003729">
    <property type="term" value="F:mRNA binding"/>
    <property type="evidence" value="ECO:0007669"/>
    <property type="project" value="TreeGrafter"/>
</dbReference>
<protein>
    <recommendedName>
        <fullName evidence="2">S1 motif domain-containing protein</fullName>
    </recommendedName>
</protein>
<dbReference type="Proteomes" id="UP001152888">
    <property type="component" value="Unassembled WGS sequence"/>
</dbReference>
<dbReference type="SUPFAM" id="SSF50249">
    <property type="entry name" value="Nucleic acid-binding proteins"/>
    <property type="match status" value="1"/>
</dbReference>
<gene>
    <name evidence="3" type="ORF">ACAOBT_LOCUS22528</name>
</gene>